<feature type="domain" description="PHL" evidence="3">
    <location>
        <begin position="508"/>
        <end position="667"/>
    </location>
</feature>
<dbReference type="InterPro" id="IPR046468">
    <property type="entry name" value="Spt20-like_SEP"/>
</dbReference>
<feature type="region of interest" description="Disordered" evidence="1">
    <location>
        <begin position="162"/>
        <end position="188"/>
    </location>
</feature>
<evidence type="ECO:0000313" key="5">
    <source>
        <dbReference type="Proteomes" id="UP000541444"/>
    </source>
</evidence>
<dbReference type="EMBL" id="JACGCM010001226">
    <property type="protein sequence ID" value="KAF6158376.1"/>
    <property type="molecule type" value="Genomic_DNA"/>
</dbReference>
<feature type="region of interest" description="Disordered" evidence="1">
    <location>
        <begin position="440"/>
        <end position="474"/>
    </location>
</feature>
<sequence>MALSLWDLFQAIEYGLLPVDIFDDRTWKYIDGTLTCEVRDYRKCMPRFGCDVSSRGKAPTIHKLRLEMCTENVVKDISSFLDESWSYNDLLEVESRILKSLQPELHLDPAPLFDRLSRPPRSRKLNLGIFGGMEKKKVIDLPVVKLTSDNFSKSQSHLALSNSGVPCAEQEDPTRPPSANQNNTVQKSTGSEFSIAFQPGYQATISCSRPVLTSDDTSSMPVSYLTNSYGAPLLGKRDSSETQPAPSPRIKSRKQVKSDLNQVKHGMNSLLLKQVDTDKKQCTSPQLLHDSPPASLEGAPRIHAAWPLYLHHKGGECIVKQELVDVMDIEVEQYNHLQTKVQDSSPYARSHILSSVQLNGMDQLVDKDWKRKGVTQNKKSSRNPHVCSADVFHSPASSRSGEISSILSIPLYNTSTTSIGLNDKSKYMYGTLMKSLSVNSGHDTLKRQKHSSISTKRKSISLPKSSSGVGSPASVSPFCKNGPVGNSSRIEADTILKRFLKIEIASKRCGFHSKKERDNFLGRQSFSCASHLVAFQLSQSDDTNNLEGFETNENSMSTYIFGGDRNVCKTRVLTFIRELHVYERNGFPVVLPASRIELVISETSNDVLVEEFAFCADEEESNTVTRPLHSLLHVPNTHFADLYAAQFTLLMKGEHYLCKSDQIKPLPFQTILARSSQQASVERCPPVLVPGQLLYKNSPTNNNISVLNSGKILSRNTLAGTCCLPPGNTESALQLSSGCLSSSQILDTSSQNTSLHQQHPQSQRPSRLIASTSNLLGSTRMHTGNPMLNNPANVQFLRNTMDIIHPCVGALGLGNLVGVGSFSYMLGMGRRVPVMRNSGQINNNLSSQVASNCGNLNKQHP</sequence>
<organism evidence="4 5">
    <name type="scientific">Kingdonia uniflora</name>
    <dbReference type="NCBI Taxonomy" id="39325"/>
    <lineage>
        <taxon>Eukaryota</taxon>
        <taxon>Viridiplantae</taxon>
        <taxon>Streptophyta</taxon>
        <taxon>Embryophyta</taxon>
        <taxon>Tracheophyta</taxon>
        <taxon>Spermatophyta</taxon>
        <taxon>Magnoliopsida</taxon>
        <taxon>Ranunculales</taxon>
        <taxon>Circaeasteraceae</taxon>
        <taxon>Kingdonia</taxon>
    </lineage>
</organism>
<dbReference type="Pfam" id="PF12090">
    <property type="entry name" value="Spt20_SEP"/>
    <property type="match status" value="1"/>
</dbReference>
<proteinExistence type="predicted"/>
<evidence type="ECO:0000259" key="2">
    <source>
        <dbReference type="Pfam" id="PF12090"/>
    </source>
</evidence>
<feature type="compositionally biased region" description="Polar residues" evidence="1">
    <location>
        <begin position="177"/>
        <end position="188"/>
    </location>
</feature>
<feature type="compositionally biased region" description="Basic residues" evidence="1">
    <location>
        <begin position="447"/>
        <end position="459"/>
    </location>
</feature>
<dbReference type="OrthoDB" id="1932706at2759"/>
<reference evidence="4 5" key="1">
    <citation type="journal article" date="2020" name="IScience">
        <title>Genome Sequencing of the Endangered Kingdonia uniflora (Circaeasteraceae, Ranunculales) Reveals Potential Mechanisms of Evolutionary Specialization.</title>
        <authorList>
            <person name="Sun Y."/>
            <person name="Deng T."/>
            <person name="Zhang A."/>
            <person name="Moore M.J."/>
            <person name="Landis J.B."/>
            <person name="Lin N."/>
            <person name="Zhang H."/>
            <person name="Zhang X."/>
            <person name="Huang J."/>
            <person name="Zhang X."/>
            <person name="Sun H."/>
            <person name="Wang H."/>
        </authorList>
    </citation>
    <scope>NUCLEOTIDE SEQUENCE [LARGE SCALE GENOMIC DNA]</scope>
    <source>
        <strain evidence="4">TB1705</strain>
        <tissue evidence="4">Leaf</tissue>
    </source>
</reference>
<protein>
    <submittedName>
        <fullName evidence="4">Uncharacterized protein</fullName>
    </submittedName>
</protein>
<feature type="region of interest" description="Disordered" evidence="1">
    <location>
        <begin position="231"/>
        <end position="255"/>
    </location>
</feature>
<feature type="region of interest" description="Disordered" evidence="1">
    <location>
        <begin position="373"/>
        <end position="398"/>
    </location>
</feature>
<dbReference type="PANTHER" id="PTHR13526">
    <property type="entry name" value="TRANSCRIPTION FACTOR SPT20 HOMOLOG"/>
    <property type="match status" value="1"/>
</dbReference>
<evidence type="ECO:0000259" key="3">
    <source>
        <dbReference type="Pfam" id="PF20474"/>
    </source>
</evidence>
<dbReference type="PANTHER" id="PTHR13526:SF8">
    <property type="entry name" value="TRANSCRIPTION FACTOR SPT20 HOMOLOG"/>
    <property type="match status" value="1"/>
</dbReference>
<gene>
    <name evidence="4" type="ORF">GIB67_022456</name>
</gene>
<feature type="domain" description="Spt20-like SEP" evidence="2">
    <location>
        <begin position="8"/>
        <end position="118"/>
    </location>
</feature>
<evidence type="ECO:0000256" key="1">
    <source>
        <dbReference type="SAM" id="MobiDB-lite"/>
    </source>
</evidence>
<feature type="compositionally biased region" description="Low complexity" evidence="1">
    <location>
        <begin position="465"/>
        <end position="474"/>
    </location>
</feature>
<name>A0A7J7MU11_9MAGN</name>
<dbReference type="GO" id="GO:0000124">
    <property type="term" value="C:SAGA complex"/>
    <property type="evidence" value="ECO:0007669"/>
    <property type="project" value="InterPro"/>
</dbReference>
<comment type="caution">
    <text evidence="4">The sequence shown here is derived from an EMBL/GenBank/DDBJ whole genome shotgun (WGS) entry which is preliminary data.</text>
</comment>
<dbReference type="Proteomes" id="UP000541444">
    <property type="component" value="Unassembled WGS sequence"/>
</dbReference>
<dbReference type="GO" id="GO:0006357">
    <property type="term" value="P:regulation of transcription by RNA polymerase II"/>
    <property type="evidence" value="ECO:0007669"/>
    <property type="project" value="TreeGrafter"/>
</dbReference>
<dbReference type="InterPro" id="IPR046467">
    <property type="entry name" value="PHL_dom"/>
</dbReference>
<dbReference type="GO" id="GO:0003712">
    <property type="term" value="F:transcription coregulator activity"/>
    <property type="evidence" value="ECO:0007669"/>
    <property type="project" value="InterPro"/>
</dbReference>
<accession>A0A7J7MU11</accession>
<evidence type="ECO:0000313" key="4">
    <source>
        <dbReference type="EMBL" id="KAF6158376.1"/>
    </source>
</evidence>
<dbReference type="AlphaFoldDB" id="A0A7J7MU11"/>
<dbReference type="InterPro" id="IPR021950">
    <property type="entry name" value="Spt20"/>
</dbReference>
<keyword evidence="5" id="KW-1185">Reference proteome</keyword>
<feature type="non-terminal residue" evidence="4">
    <location>
        <position position="861"/>
    </location>
</feature>
<dbReference type="Pfam" id="PF20474">
    <property type="entry name" value="PHL"/>
    <property type="match status" value="1"/>
</dbReference>